<sequence length="360" mass="40182">MPETPDVSAAQVRERANIGTKEPEGPHRFDPAALAAWMTTHVDSYDGPLAVRQFRGGQSNPTYQLRTPTANYVLRRKPPGKLLPSAHAVDREFRVISALYPTGFPVARPFALCTDDDVIGTWFYIMEMVEGRIFWDQSLPELAPAERSAVFRAQIGTLASLHNLDHAAIGLSRYGRPGNYMARQVDRWARQYKASETRHIDEMERLIAWLPTTVPHQDRTSVVHGDYRMDNMIFHPVEPHVVAVLDWELGTLGDPLADFTYVLTNWINGPISLITDLAAHGIPTMEETIKQYCGLTGRSGIENLDWFFAYNFFRLAGITQGILGRVRDGTASHPDAANAEPRVAALAKLAWSYAVRAGAE</sequence>
<dbReference type="CDD" id="cd05154">
    <property type="entry name" value="ACAD10_11_N-like"/>
    <property type="match status" value="1"/>
</dbReference>
<feature type="domain" description="Aminoglycoside phosphotransferase" evidence="2">
    <location>
        <begin position="51"/>
        <end position="280"/>
    </location>
</feature>
<evidence type="ECO:0000313" key="3">
    <source>
        <dbReference type="EMBL" id="AJA09282.1"/>
    </source>
</evidence>
<dbReference type="SUPFAM" id="SSF56112">
    <property type="entry name" value="Protein kinase-like (PK-like)"/>
    <property type="match status" value="1"/>
</dbReference>
<dbReference type="EC" id="1.3.99.-" evidence="3"/>
<dbReference type="AlphaFoldDB" id="A0A0A7PN10"/>
<reference evidence="3 4" key="1">
    <citation type="journal article" date="2015" name="Int. J. Syst. Evol. Microbiol.">
        <title>Description of Sphingopyxis fribergensis sp. nov. - a soil bacterium with the ability to degrade styrene and phenylacetic acid.</title>
        <authorList>
            <person name="Oelschlagel M."/>
            <person name="Ruckert C."/>
            <person name="Kalinowski J."/>
            <person name="Schmidt G."/>
            <person name="Schlomann M."/>
            <person name="Tischler D."/>
        </authorList>
    </citation>
    <scope>NUCLEOTIDE SEQUENCE [LARGE SCALE GENOMIC DNA]</scope>
    <source>
        <strain evidence="3 4">Kp5.2</strain>
    </source>
</reference>
<dbReference type="Pfam" id="PF01636">
    <property type="entry name" value="APH"/>
    <property type="match status" value="1"/>
</dbReference>
<dbReference type="InterPro" id="IPR052898">
    <property type="entry name" value="ACAD10-like"/>
</dbReference>
<protein>
    <submittedName>
        <fullName evidence="3">Acyl-CoA dehydrogenase family member 10</fullName>
        <ecNumber evidence="3">1.3.99.-</ecNumber>
    </submittedName>
</protein>
<dbReference type="STRING" id="1515612.SKP52_11930"/>
<name>A0A0A7PN10_9SPHN</name>
<dbReference type="GO" id="GO:0016491">
    <property type="term" value="F:oxidoreductase activity"/>
    <property type="evidence" value="ECO:0007669"/>
    <property type="project" value="UniProtKB-KW"/>
</dbReference>
<dbReference type="InterPro" id="IPR002575">
    <property type="entry name" value="Aminoglycoside_PTrfase"/>
</dbReference>
<gene>
    <name evidence="3" type="ORF">SKP52_11930</name>
</gene>
<accession>A0A0A7PN10</accession>
<dbReference type="Gene3D" id="3.90.1200.10">
    <property type="match status" value="1"/>
</dbReference>
<dbReference type="Gene3D" id="3.30.200.20">
    <property type="entry name" value="Phosphorylase Kinase, domain 1"/>
    <property type="match status" value="1"/>
</dbReference>
<dbReference type="HOGENOM" id="CLU_007526_0_1_5"/>
<keyword evidence="3" id="KW-0560">Oxidoreductase</keyword>
<evidence type="ECO:0000313" key="4">
    <source>
        <dbReference type="Proteomes" id="UP000030907"/>
    </source>
</evidence>
<dbReference type="PANTHER" id="PTHR47829">
    <property type="entry name" value="HYDROLASE, PUTATIVE (AFU_ORTHOLOGUE AFUA_1G12880)-RELATED"/>
    <property type="match status" value="1"/>
</dbReference>
<proteinExistence type="predicted"/>
<dbReference type="EMBL" id="CP009122">
    <property type="protein sequence ID" value="AJA09282.1"/>
    <property type="molecule type" value="Genomic_DNA"/>
</dbReference>
<dbReference type="Proteomes" id="UP000030907">
    <property type="component" value="Chromosome"/>
</dbReference>
<organism evidence="3 4">
    <name type="scientific">Sphingopyxis fribergensis</name>
    <dbReference type="NCBI Taxonomy" id="1515612"/>
    <lineage>
        <taxon>Bacteria</taxon>
        <taxon>Pseudomonadati</taxon>
        <taxon>Pseudomonadota</taxon>
        <taxon>Alphaproteobacteria</taxon>
        <taxon>Sphingomonadales</taxon>
        <taxon>Sphingomonadaceae</taxon>
        <taxon>Sphingopyxis</taxon>
    </lineage>
</organism>
<feature type="region of interest" description="Disordered" evidence="1">
    <location>
        <begin position="1"/>
        <end position="25"/>
    </location>
</feature>
<dbReference type="PANTHER" id="PTHR47829:SF3">
    <property type="entry name" value="AMINOGLYCOSIDE PHOSPHOTRANSFERASE DOMAIN-CONTAINING PROTEIN"/>
    <property type="match status" value="1"/>
</dbReference>
<feature type="compositionally biased region" description="Basic and acidic residues" evidence="1">
    <location>
        <begin position="12"/>
        <end position="25"/>
    </location>
</feature>
<dbReference type="InterPro" id="IPR041726">
    <property type="entry name" value="ACAD10_11_N"/>
</dbReference>
<dbReference type="InterPro" id="IPR011009">
    <property type="entry name" value="Kinase-like_dom_sf"/>
</dbReference>
<dbReference type="OrthoDB" id="3806873at2"/>
<evidence type="ECO:0000256" key="1">
    <source>
        <dbReference type="SAM" id="MobiDB-lite"/>
    </source>
</evidence>
<keyword evidence="4" id="KW-1185">Reference proteome</keyword>
<dbReference type="RefSeq" id="WP_052208169.1">
    <property type="nucleotide sequence ID" value="NZ_CP009122.1"/>
</dbReference>
<evidence type="ECO:0000259" key="2">
    <source>
        <dbReference type="Pfam" id="PF01636"/>
    </source>
</evidence>
<dbReference type="KEGG" id="sphk:SKP52_11930"/>